<dbReference type="GO" id="GO:0005886">
    <property type="term" value="C:plasma membrane"/>
    <property type="evidence" value="ECO:0007669"/>
    <property type="project" value="InterPro"/>
</dbReference>
<dbReference type="GO" id="GO:0051285">
    <property type="term" value="C:cell cortex of cell tip"/>
    <property type="evidence" value="ECO:0007669"/>
    <property type="project" value="TreeGrafter"/>
</dbReference>
<evidence type="ECO:0000313" key="5">
    <source>
        <dbReference type="Proteomes" id="UP000641853"/>
    </source>
</evidence>
<sequence length="350" mass="37741">MGKAGRIACIFTPYALTIASLVCIIMVGLGCTQSSSSTLNDLYFFRADLQNLTTSSSVKSAVSSALASAGVDVSSSDLAKALDEAQKQLKIKDFYDIGLWGYCDGDVSNGSYKTNNCSKPEAEFYFNPITVWQLNNTGVENVLPSDLSKALNTYKNVSKWMFIAYIVAFVATVVELVVGLFAICSRWGSCVTSLVSAVCSLPSFLYIPVTNIKPKVSFLFITAASVTSTALFAVLKGTFNEALKDYGIKGYMGKNIYVATWLAVAFSLAGSLFWVISSCCCSGRSPYHGSSKPRGVTAEKAPYTYEPLGPQANQTHAAFGNTSYPPPPAHGSQVPMQNMRNNAYEPFRHV</sequence>
<feature type="region of interest" description="Disordered" evidence="1">
    <location>
        <begin position="316"/>
        <end position="336"/>
    </location>
</feature>
<keyword evidence="5" id="KW-1185">Reference proteome</keyword>
<gene>
    <name evidence="3" type="ORF">CNMCM5623_000774</name>
    <name evidence="4" type="ORF">CNMCM7691_000381</name>
</gene>
<dbReference type="PROSITE" id="PS51257">
    <property type="entry name" value="PROKAR_LIPOPROTEIN"/>
    <property type="match status" value="1"/>
</dbReference>
<dbReference type="InterPro" id="IPR009571">
    <property type="entry name" value="SUR7/Rim9-like_fungi"/>
</dbReference>
<dbReference type="Proteomes" id="UP000654922">
    <property type="component" value="Unassembled WGS sequence"/>
</dbReference>
<feature type="transmembrane region" description="Helical" evidence="2">
    <location>
        <begin position="215"/>
        <end position="235"/>
    </location>
</feature>
<evidence type="ECO:0008006" key="6">
    <source>
        <dbReference type="Google" id="ProtNLM"/>
    </source>
</evidence>
<keyword evidence="2" id="KW-0812">Transmembrane</keyword>
<dbReference type="Pfam" id="PF06687">
    <property type="entry name" value="SUR7"/>
    <property type="match status" value="1"/>
</dbReference>
<keyword evidence="2" id="KW-1133">Transmembrane helix</keyword>
<dbReference type="Proteomes" id="UP000641853">
    <property type="component" value="Unassembled WGS sequence"/>
</dbReference>
<evidence type="ECO:0000313" key="4">
    <source>
        <dbReference type="EMBL" id="KAF7175849.1"/>
    </source>
</evidence>
<dbReference type="OrthoDB" id="4480814at2759"/>
<keyword evidence="2" id="KW-0472">Membrane</keyword>
<dbReference type="AlphaFoldDB" id="A0A8H6QNJ6"/>
<dbReference type="PANTHER" id="PTHR28019:SF3">
    <property type="entry name" value="INTEGRAL MEMBRANE PROTEIN (AFU_ORTHOLOGUE AFUA_6G07470)"/>
    <property type="match status" value="1"/>
</dbReference>
<dbReference type="EMBL" id="JACBAG010001918">
    <property type="protein sequence ID" value="KAF7175849.1"/>
    <property type="molecule type" value="Genomic_DNA"/>
</dbReference>
<name>A0A8H6QNJ6_9EURO</name>
<dbReference type="EMBL" id="JACBAE010001395">
    <property type="protein sequence ID" value="KAF7156929.1"/>
    <property type="molecule type" value="Genomic_DNA"/>
</dbReference>
<organism evidence="4 5">
    <name type="scientific">Aspergillus felis</name>
    <dbReference type="NCBI Taxonomy" id="1287682"/>
    <lineage>
        <taxon>Eukaryota</taxon>
        <taxon>Fungi</taxon>
        <taxon>Dikarya</taxon>
        <taxon>Ascomycota</taxon>
        <taxon>Pezizomycotina</taxon>
        <taxon>Eurotiomycetes</taxon>
        <taxon>Eurotiomycetidae</taxon>
        <taxon>Eurotiales</taxon>
        <taxon>Aspergillaceae</taxon>
        <taxon>Aspergillus</taxon>
        <taxon>Aspergillus subgen. Fumigati</taxon>
    </lineage>
</organism>
<protein>
    <recommendedName>
        <fullName evidence="6">Integral membrane protein</fullName>
    </recommendedName>
</protein>
<reference evidence="4" key="1">
    <citation type="submission" date="2020-06" db="EMBL/GenBank/DDBJ databases">
        <title>Draft genome sequences of strains closely related to Aspergillus parafelis and Aspergillus hiratsukae.</title>
        <authorList>
            <person name="Dos Santos R.A.C."/>
            <person name="Rivero-Menendez O."/>
            <person name="Steenwyk J.L."/>
            <person name="Mead M.E."/>
            <person name="Goldman G.H."/>
            <person name="Alastruey-Izquierdo A."/>
            <person name="Rokas A."/>
        </authorList>
    </citation>
    <scope>NUCLEOTIDE SEQUENCE</scope>
    <source>
        <strain evidence="3">CNM-CM5623</strain>
        <strain evidence="4">CNM-CM7691</strain>
    </source>
</reference>
<evidence type="ECO:0000256" key="2">
    <source>
        <dbReference type="SAM" id="Phobius"/>
    </source>
</evidence>
<accession>A0A8H6QNJ6</accession>
<proteinExistence type="predicted"/>
<feature type="transmembrane region" description="Helical" evidence="2">
    <location>
        <begin position="190"/>
        <end position="209"/>
    </location>
</feature>
<dbReference type="InterPro" id="IPR052413">
    <property type="entry name" value="SUR7_domain"/>
</dbReference>
<feature type="transmembrane region" description="Helical" evidence="2">
    <location>
        <begin position="256"/>
        <end position="276"/>
    </location>
</feature>
<evidence type="ECO:0000256" key="1">
    <source>
        <dbReference type="SAM" id="MobiDB-lite"/>
    </source>
</evidence>
<feature type="transmembrane region" description="Helical" evidence="2">
    <location>
        <begin position="160"/>
        <end position="183"/>
    </location>
</feature>
<dbReference type="PANTHER" id="PTHR28019">
    <property type="entry name" value="CELL MEMBRANE PROTEIN YLR413W-RELATED"/>
    <property type="match status" value="1"/>
</dbReference>
<feature type="transmembrane region" description="Helical" evidence="2">
    <location>
        <begin position="7"/>
        <end position="29"/>
    </location>
</feature>
<evidence type="ECO:0000313" key="3">
    <source>
        <dbReference type="EMBL" id="KAF7156929.1"/>
    </source>
</evidence>
<comment type="caution">
    <text evidence="4">The sequence shown here is derived from an EMBL/GenBank/DDBJ whole genome shotgun (WGS) entry which is preliminary data.</text>
</comment>
<dbReference type="GO" id="GO:0031505">
    <property type="term" value="P:fungal-type cell wall organization"/>
    <property type="evidence" value="ECO:0007669"/>
    <property type="project" value="TreeGrafter"/>
</dbReference>